<evidence type="ECO:0000313" key="7">
    <source>
        <dbReference type="Ensembl" id="ENSCMIP00000014592.1"/>
    </source>
</evidence>
<dbReference type="SUPFAM" id="SSF48726">
    <property type="entry name" value="Immunoglobulin"/>
    <property type="match status" value="1"/>
</dbReference>
<dbReference type="Pfam" id="PF07686">
    <property type="entry name" value="V-set"/>
    <property type="match status" value="1"/>
</dbReference>
<dbReference type="PANTHER" id="PTHR19367:SF18">
    <property type="entry name" value="T CELL RECEPTOR ALPHA VARIABLE 16"/>
    <property type="match status" value="1"/>
</dbReference>
<dbReference type="InterPro" id="IPR003599">
    <property type="entry name" value="Ig_sub"/>
</dbReference>
<keyword evidence="3" id="KW-0675">Receptor</keyword>
<name>A0A4W3HHP2_CALMI</name>
<reference evidence="8" key="2">
    <citation type="journal article" date="2007" name="PLoS Biol.">
        <title>Survey sequencing and comparative analysis of the elephant shark (Callorhinchus milii) genome.</title>
        <authorList>
            <person name="Venkatesh B."/>
            <person name="Kirkness E.F."/>
            <person name="Loh Y.H."/>
            <person name="Halpern A.L."/>
            <person name="Lee A.P."/>
            <person name="Johnson J."/>
            <person name="Dandona N."/>
            <person name="Viswanathan L.D."/>
            <person name="Tay A."/>
            <person name="Venter J.C."/>
            <person name="Strausberg R.L."/>
            <person name="Brenner S."/>
        </authorList>
    </citation>
    <scope>NUCLEOTIDE SEQUENCE [LARGE SCALE GENOMIC DNA]</scope>
</reference>
<keyword evidence="1" id="KW-0732">Signal</keyword>
<dbReference type="InterPro" id="IPR007110">
    <property type="entry name" value="Ig-like_dom"/>
</dbReference>
<dbReference type="AlphaFoldDB" id="A0A4W3HHP2"/>
<keyword evidence="8" id="KW-1185">Reference proteome</keyword>
<dbReference type="InParanoid" id="A0A4W3HHP2"/>
<reference evidence="8" key="3">
    <citation type="journal article" date="2014" name="Nature">
        <title>Elephant shark genome provides unique insights into gnathostome evolution.</title>
        <authorList>
            <consortium name="International Elephant Shark Genome Sequencing Consortium"/>
            <person name="Venkatesh B."/>
            <person name="Lee A.P."/>
            <person name="Ravi V."/>
            <person name="Maurya A.K."/>
            <person name="Lian M.M."/>
            <person name="Swann J.B."/>
            <person name="Ohta Y."/>
            <person name="Flajnik M.F."/>
            <person name="Sutoh Y."/>
            <person name="Kasahara M."/>
            <person name="Hoon S."/>
            <person name="Gangu V."/>
            <person name="Roy S.W."/>
            <person name="Irimia M."/>
            <person name="Korzh V."/>
            <person name="Kondrychyn I."/>
            <person name="Lim Z.W."/>
            <person name="Tay B.H."/>
            <person name="Tohari S."/>
            <person name="Kong K.W."/>
            <person name="Ho S."/>
            <person name="Lorente-Galdos B."/>
            <person name="Quilez J."/>
            <person name="Marques-Bonet T."/>
            <person name="Raney B.J."/>
            <person name="Ingham P.W."/>
            <person name="Tay A."/>
            <person name="Hillier L.W."/>
            <person name="Minx P."/>
            <person name="Boehm T."/>
            <person name="Wilson R.K."/>
            <person name="Brenner S."/>
            <person name="Warren W.C."/>
        </authorList>
    </citation>
    <scope>NUCLEOTIDE SEQUENCE [LARGE SCALE GENOMIC DNA]</scope>
</reference>
<dbReference type="Gene3D" id="2.60.40.10">
    <property type="entry name" value="Immunoglobulins"/>
    <property type="match status" value="1"/>
</dbReference>
<dbReference type="InterPro" id="IPR013783">
    <property type="entry name" value="Ig-like_fold"/>
</dbReference>
<dbReference type="InterPro" id="IPR051287">
    <property type="entry name" value="TCR_variable_region"/>
</dbReference>
<reference evidence="7" key="4">
    <citation type="submission" date="2025-08" db="UniProtKB">
        <authorList>
            <consortium name="Ensembl"/>
        </authorList>
    </citation>
    <scope>IDENTIFICATION</scope>
</reference>
<reference evidence="7" key="5">
    <citation type="submission" date="2025-09" db="UniProtKB">
        <authorList>
            <consortium name="Ensembl"/>
        </authorList>
    </citation>
    <scope>IDENTIFICATION</scope>
</reference>
<dbReference type="GO" id="GO:0042101">
    <property type="term" value="C:T cell receptor complex"/>
    <property type="evidence" value="ECO:0007669"/>
    <property type="project" value="UniProtKB-KW"/>
</dbReference>
<evidence type="ECO:0000259" key="6">
    <source>
        <dbReference type="PROSITE" id="PS50835"/>
    </source>
</evidence>
<dbReference type="InterPro" id="IPR013106">
    <property type="entry name" value="Ig_V-set"/>
</dbReference>
<dbReference type="GeneTree" id="ENSGT01030000234557"/>
<sequence>MFVCFPGHCGGDSVTQLQSTLTVNEGDDVSLQCNYTATSGSGNPYLFWYRHYSNKSPEYILRTDTSNKFPDHADFAKERFSTNVSKVERTVPLNIIQVRVTDSAGYYCALSPTEAQISDFALQKLPCGCLPLLFEQVGQNMKH</sequence>
<dbReference type="SMART" id="SM00406">
    <property type="entry name" value="IGv"/>
    <property type="match status" value="1"/>
</dbReference>
<keyword evidence="2" id="KW-1064">Adaptive immunity</keyword>
<dbReference type="Ensembl" id="ENSCMIT00000014903.1">
    <property type="protein sequence ID" value="ENSCMIP00000014592.1"/>
    <property type="gene ID" value="ENSCMIG00000007213.1"/>
</dbReference>
<dbReference type="SMART" id="SM00409">
    <property type="entry name" value="IG"/>
    <property type="match status" value="1"/>
</dbReference>
<proteinExistence type="predicted"/>
<evidence type="ECO:0000256" key="2">
    <source>
        <dbReference type="ARBA" id="ARBA00023130"/>
    </source>
</evidence>
<keyword evidence="4" id="KW-0393">Immunoglobulin domain</keyword>
<evidence type="ECO:0000256" key="1">
    <source>
        <dbReference type="ARBA" id="ARBA00022729"/>
    </source>
</evidence>
<reference evidence="8" key="1">
    <citation type="journal article" date="2006" name="Science">
        <title>Ancient noncoding elements conserved in the human genome.</title>
        <authorList>
            <person name="Venkatesh B."/>
            <person name="Kirkness E.F."/>
            <person name="Loh Y.H."/>
            <person name="Halpern A.L."/>
            <person name="Lee A.P."/>
            <person name="Johnson J."/>
            <person name="Dandona N."/>
            <person name="Viswanathan L.D."/>
            <person name="Tay A."/>
            <person name="Venter J.C."/>
            <person name="Strausberg R.L."/>
            <person name="Brenner S."/>
        </authorList>
    </citation>
    <scope>NUCLEOTIDE SEQUENCE [LARGE SCALE GENOMIC DNA]</scope>
</reference>
<dbReference type="Proteomes" id="UP000314986">
    <property type="component" value="Unassembled WGS sequence"/>
</dbReference>
<organism evidence="7 8">
    <name type="scientific">Callorhinchus milii</name>
    <name type="common">Ghost shark</name>
    <dbReference type="NCBI Taxonomy" id="7868"/>
    <lineage>
        <taxon>Eukaryota</taxon>
        <taxon>Metazoa</taxon>
        <taxon>Chordata</taxon>
        <taxon>Craniata</taxon>
        <taxon>Vertebrata</taxon>
        <taxon>Chondrichthyes</taxon>
        <taxon>Holocephali</taxon>
        <taxon>Chimaeriformes</taxon>
        <taxon>Callorhinchidae</taxon>
        <taxon>Callorhinchus</taxon>
    </lineage>
</organism>
<feature type="domain" description="Ig-like" evidence="6">
    <location>
        <begin position="12"/>
        <end position="118"/>
    </location>
</feature>
<dbReference type="InterPro" id="IPR036179">
    <property type="entry name" value="Ig-like_dom_sf"/>
</dbReference>
<keyword evidence="5" id="KW-0391">Immunity</keyword>
<keyword evidence="5" id="KW-1279">T cell receptor</keyword>
<evidence type="ECO:0000256" key="3">
    <source>
        <dbReference type="ARBA" id="ARBA00023170"/>
    </source>
</evidence>
<accession>A0A4W3HHP2</accession>
<dbReference type="GO" id="GO:0002250">
    <property type="term" value="P:adaptive immune response"/>
    <property type="evidence" value="ECO:0007669"/>
    <property type="project" value="UniProtKB-KW"/>
</dbReference>
<dbReference type="OMA" id="LTINCAY"/>
<evidence type="ECO:0000256" key="5">
    <source>
        <dbReference type="ARBA" id="ARBA00043266"/>
    </source>
</evidence>
<dbReference type="PROSITE" id="PS50835">
    <property type="entry name" value="IG_LIKE"/>
    <property type="match status" value="1"/>
</dbReference>
<protein>
    <recommendedName>
        <fullName evidence="6">Ig-like domain-containing protein</fullName>
    </recommendedName>
</protein>
<evidence type="ECO:0000256" key="4">
    <source>
        <dbReference type="ARBA" id="ARBA00023319"/>
    </source>
</evidence>
<dbReference type="PANTHER" id="PTHR19367">
    <property type="entry name" value="T-CELL RECEPTOR ALPHA CHAIN V REGION"/>
    <property type="match status" value="1"/>
</dbReference>
<evidence type="ECO:0000313" key="8">
    <source>
        <dbReference type="Proteomes" id="UP000314986"/>
    </source>
</evidence>